<dbReference type="InterPro" id="IPR007791">
    <property type="entry name" value="DjlA_N"/>
</dbReference>
<evidence type="ECO:0000313" key="4">
    <source>
        <dbReference type="Proteomes" id="UP000036951"/>
    </source>
</evidence>
<dbReference type="PROSITE" id="PS50076">
    <property type="entry name" value="DNAJ_2"/>
    <property type="match status" value="1"/>
</dbReference>
<dbReference type="AlphaFoldDB" id="A0A8E1UR79"/>
<evidence type="ECO:0000256" key="1">
    <source>
        <dbReference type="SAM" id="Phobius"/>
    </source>
</evidence>
<comment type="caution">
    <text evidence="3">The sequence shown here is derived from an EMBL/GenBank/DDBJ whole genome shotgun (WGS) entry which is preliminary data.</text>
</comment>
<accession>A0A8E1UR79</accession>
<keyword evidence="1" id="KW-0812">Transmembrane</keyword>
<dbReference type="CDD" id="cd06257">
    <property type="entry name" value="DnaJ"/>
    <property type="match status" value="1"/>
</dbReference>
<evidence type="ECO:0000313" key="3">
    <source>
        <dbReference type="EMBL" id="KOO69291.1"/>
    </source>
</evidence>
<reference evidence="3 4" key="1">
    <citation type="submission" date="2015-06" db="EMBL/GenBank/DDBJ databases">
        <title>Prevotella sp. 109, sp. nov., a novel member of the family Prevotellaceae isolated from human faeces.</title>
        <authorList>
            <person name="Shkoporov A.N."/>
            <person name="Chaplin A.V."/>
            <person name="Kafarskaia L.I."/>
            <person name="Efimov B.A."/>
        </authorList>
    </citation>
    <scope>NUCLEOTIDE SEQUENCE [LARGE SCALE GENOMIC DNA]</scope>
    <source>
        <strain evidence="3 4">109</strain>
    </source>
</reference>
<dbReference type="SUPFAM" id="SSF46565">
    <property type="entry name" value="Chaperone J-domain"/>
    <property type="match status" value="1"/>
</dbReference>
<feature type="transmembrane region" description="Helical" evidence="1">
    <location>
        <begin position="6"/>
        <end position="31"/>
    </location>
</feature>
<dbReference type="SMART" id="SM00271">
    <property type="entry name" value="DnaJ"/>
    <property type="match status" value="1"/>
</dbReference>
<dbReference type="Pfam" id="PF00226">
    <property type="entry name" value="DnaJ"/>
    <property type="match status" value="1"/>
</dbReference>
<protein>
    <submittedName>
        <fullName evidence="3">Molecular chaperone DnaJ</fullName>
    </submittedName>
</protein>
<evidence type="ECO:0000259" key="2">
    <source>
        <dbReference type="PROSITE" id="PS50076"/>
    </source>
</evidence>
<dbReference type="EMBL" id="LFQU01000003">
    <property type="protein sequence ID" value="KOO69291.1"/>
    <property type="molecule type" value="Genomic_DNA"/>
</dbReference>
<sequence length="274" mass="30545">MAAGKWIGGILGFMSGGALGALAGVALGALFDYGINAVNKDGEPKNGYGSTSSGRQGFGSATREQQYYEGQRNSFLFSLLVLASYIIKADGKVMHSEMEFVRKFLRANFGEVAVEQGNSILLRLFDEQKRLNATNPYAFRDVIRQSCEQIAMNLDYGQRLQLLNFLVMIARADGSMPNEEISALRECVRYMRMDMEDLDSMLNLQKDTLEDAYAVLGVSPDATDDEVRKAYRNLALKHHPDRVAALGEDIRRAAEKKFQEINEAKEKIFKARGM</sequence>
<dbReference type="PRINTS" id="PR00625">
    <property type="entry name" value="JDOMAIN"/>
</dbReference>
<dbReference type="InterPro" id="IPR001623">
    <property type="entry name" value="DnaJ_domain"/>
</dbReference>
<dbReference type="InterPro" id="IPR050817">
    <property type="entry name" value="DjlA_DnaK_co-chaperone"/>
</dbReference>
<keyword evidence="1" id="KW-1133">Transmembrane helix</keyword>
<dbReference type="SUPFAM" id="SSF158682">
    <property type="entry name" value="TerB-like"/>
    <property type="match status" value="1"/>
</dbReference>
<dbReference type="Pfam" id="PF05099">
    <property type="entry name" value="TerB"/>
    <property type="match status" value="1"/>
</dbReference>
<name>A0A8E1UR79_9BACT</name>
<gene>
    <name evidence="3" type="ORF">ACU52_02765</name>
</gene>
<keyword evidence="4" id="KW-1185">Reference proteome</keyword>
<organism evidence="3 4">
    <name type="scientific">Xylanibacter rarus</name>
    <dbReference type="NCBI Taxonomy" id="1676614"/>
    <lineage>
        <taxon>Bacteria</taxon>
        <taxon>Pseudomonadati</taxon>
        <taxon>Bacteroidota</taxon>
        <taxon>Bacteroidia</taxon>
        <taxon>Bacteroidales</taxon>
        <taxon>Prevotellaceae</taxon>
        <taxon>Xylanibacter</taxon>
    </lineage>
</organism>
<proteinExistence type="predicted"/>
<dbReference type="PANTHER" id="PTHR24074">
    <property type="entry name" value="CO-CHAPERONE PROTEIN DJLA"/>
    <property type="match status" value="1"/>
</dbReference>
<dbReference type="OrthoDB" id="9779622at2"/>
<dbReference type="InterPro" id="IPR029024">
    <property type="entry name" value="TerB-like"/>
</dbReference>
<dbReference type="InterPro" id="IPR036869">
    <property type="entry name" value="J_dom_sf"/>
</dbReference>
<keyword evidence="1" id="KW-0472">Membrane</keyword>
<dbReference type="Proteomes" id="UP000036951">
    <property type="component" value="Unassembled WGS sequence"/>
</dbReference>
<dbReference type="Gene3D" id="1.10.3680.10">
    <property type="entry name" value="TerB-like"/>
    <property type="match status" value="1"/>
</dbReference>
<dbReference type="Gene3D" id="1.10.287.110">
    <property type="entry name" value="DnaJ domain"/>
    <property type="match status" value="1"/>
</dbReference>
<feature type="domain" description="J" evidence="2">
    <location>
        <begin position="211"/>
        <end position="273"/>
    </location>
</feature>
<dbReference type="RefSeq" id="WP_021853452.1">
    <property type="nucleotide sequence ID" value="NZ_DBGCYH010000004.1"/>
</dbReference>